<dbReference type="KEGG" id="kpd:CW740_06820"/>
<evidence type="ECO:0000313" key="1">
    <source>
        <dbReference type="EMBL" id="AUD78976.1"/>
    </source>
</evidence>
<dbReference type="EMBL" id="CP025120">
    <property type="protein sequence ID" value="AUD78976.1"/>
    <property type="molecule type" value="Genomic_DNA"/>
</dbReference>
<name>A0A2K9AF07_9GAMM</name>
<accession>A0A2K9AF07</accession>
<dbReference type="Pfam" id="PF10675">
    <property type="entry name" value="DUF2489"/>
    <property type="match status" value="1"/>
</dbReference>
<organism evidence="1 2">
    <name type="scientific">Kangiella profundi</name>
    <dbReference type="NCBI Taxonomy" id="1561924"/>
    <lineage>
        <taxon>Bacteria</taxon>
        <taxon>Pseudomonadati</taxon>
        <taxon>Pseudomonadota</taxon>
        <taxon>Gammaproteobacteria</taxon>
        <taxon>Kangiellales</taxon>
        <taxon>Kangiellaceae</taxon>
        <taxon>Kangiella</taxon>
    </lineage>
</organism>
<reference evidence="1 2" key="1">
    <citation type="submission" date="2017-12" db="EMBL/GenBank/DDBJ databases">
        <title>Kangiella profundi FT102 completed genome.</title>
        <authorList>
            <person name="Xu J."/>
            <person name="Wang J."/>
            <person name="Lu Y."/>
        </authorList>
    </citation>
    <scope>NUCLEOTIDE SEQUENCE [LARGE SCALE GENOMIC DNA]</scope>
    <source>
        <strain evidence="1 2">FT102</strain>
    </source>
</reference>
<evidence type="ECO:0000313" key="2">
    <source>
        <dbReference type="Proteomes" id="UP000232693"/>
    </source>
</evidence>
<protein>
    <submittedName>
        <fullName evidence="1">DUF2489 domain-containing protein</fullName>
    </submittedName>
</protein>
<keyword evidence="2" id="KW-1185">Reference proteome</keyword>
<dbReference type="AlphaFoldDB" id="A0A2K9AF07"/>
<dbReference type="Proteomes" id="UP000232693">
    <property type="component" value="Chromosome"/>
</dbReference>
<proteinExistence type="predicted"/>
<dbReference type="OrthoDB" id="5740155at2"/>
<dbReference type="InterPro" id="IPR019617">
    <property type="entry name" value="DUF2489"/>
</dbReference>
<gene>
    <name evidence="1" type="ORF">CW740_06820</name>
</gene>
<sequence>MTTFYIIAGSITIVLASYAAFLLVKLNKQKKAMQQSELAQAEKHDARMESIIESITSIAKAMKHEQCPTIEGCIRLKVLIDQLRLEDPLKENFTVFYTVYDKTAHIPTHQGWKDLKTKKKMVHTKLMMEIESEYEAEIKQSVEKVIEHFQTAVQSAS</sequence>
<dbReference type="RefSeq" id="WP_106646817.1">
    <property type="nucleotide sequence ID" value="NZ_BMGO01000001.1"/>
</dbReference>